<protein>
    <submittedName>
        <fullName evidence="2">Putative F-box/LRR-repeat protein 3-like</fullName>
    </submittedName>
</protein>
<dbReference type="OrthoDB" id="27842at2759"/>
<proteinExistence type="predicted"/>
<comment type="caution">
    <text evidence="2">The sequence shown here is derived from an EMBL/GenBank/DDBJ whole genome shotgun (WGS) entry which is preliminary data.</text>
</comment>
<dbReference type="Proteomes" id="UP000230750">
    <property type="component" value="Unassembled WGS sequence"/>
</dbReference>
<dbReference type="Gene3D" id="3.80.10.10">
    <property type="entry name" value="Ribonuclease Inhibitor"/>
    <property type="match status" value="1"/>
</dbReference>
<keyword evidence="3" id="KW-1185">Reference proteome</keyword>
<dbReference type="Pfam" id="PF12937">
    <property type="entry name" value="F-box-like"/>
    <property type="match status" value="1"/>
</dbReference>
<reference evidence="2 3" key="1">
    <citation type="journal article" date="2017" name="PLoS Biol.">
        <title>The sea cucumber genome provides insights into morphological evolution and visceral regeneration.</title>
        <authorList>
            <person name="Zhang X."/>
            <person name="Sun L."/>
            <person name="Yuan J."/>
            <person name="Sun Y."/>
            <person name="Gao Y."/>
            <person name="Zhang L."/>
            <person name="Li S."/>
            <person name="Dai H."/>
            <person name="Hamel J.F."/>
            <person name="Liu C."/>
            <person name="Yu Y."/>
            <person name="Liu S."/>
            <person name="Lin W."/>
            <person name="Guo K."/>
            <person name="Jin S."/>
            <person name="Xu P."/>
            <person name="Storey K.B."/>
            <person name="Huan P."/>
            <person name="Zhang T."/>
            <person name="Zhou Y."/>
            <person name="Zhang J."/>
            <person name="Lin C."/>
            <person name="Li X."/>
            <person name="Xing L."/>
            <person name="Huo D."/>
            <person name="Sun M."/>
            <person name="Wang L."/>
            <person name="Mercier A."/>
            <person name="Li F."/>
            <person name="Yang H."/>
            <person name="Xiang J."/>
        </authorList>
    </citation>
    <scope>NUCLEOTIDE SEQUENCE [LARGE SCALE GENOMIC DNA]</scope>
    <source>
        <strain evidence="2">Shaxun</strain>
        <tissue evidence="2">Muscle</tissue>
    </source>
</reference>
<dbReference type="CDD" id="cd22121">
    <property type="entry name" value="F-box_FBXL8"/>
    <property type="match status" value="1"/>
</dbReference>
<evidence type="ECO:0000259" key="1">
    <source>
        <dbReference type="SMART" id="SM00256"/>
    </source>
</evidence>
<dbReference type="InterPro" id="IPR001810">
    <property type="entry name" value="F-box_dom"/>
</dbReference>
<evidence type="ECO:0000313" key="3">
    <source>
        <dbReference type="Proteomes" id="UP000230750"/>
    </source>
</evidence>
<dbReference type="EMBL" id="MRZV01000182">
    <property type="protein sequence ID" value="PIK56261.1"/>
    <property type="molecule type" value="Genomic_DNA"/>
</dbReference>
<dbReference type="InterPro" id="IPR032675">
    <property type="entry name" value="LRR_dom_sf"/>
</dbReference>
<dbReference type="AlphaFoldDB" id="A0A2G8L7M0"/>
<dbReference type="InterPro" id="IPR036047">
    <property type="entry name" value="F-box-like_dom_sf"/>
</dbReference>
<organism evidence="2 3">
    <name type="scientific">Stichopus japonicus</name>
    <name type="common">Sea cucumber</name>
    <dbReference type="NCBI Taxonomy" id="307972"/>
    <lineage>
        <taxon>Eukaryota</taxon>
        <taxon>Metazoa</taxon>
        <taxon>Echinodermata</taxon>
        <taxon>Eleutherozoa</taxon>
        <taxon>Echinozoa</taxon>
        <taxon>Holothuroidea</taxon>
        <taxon>Aspidochirotacea</taxon>
        <taxon>Aspidochirotida</taxon>
        <taxon>Stichopodidae</taxon>
        <taxon>Apostichopus</taxon>
    </lineage>
</organism>
<name>A0A2G8L7M0_STIJA</name>
<gene>
    <name evidence="2" type="ORF">BSL78_06844</name>
</gene>
<sequence>MENALPVEIISHIFRFLSCQVRKTASQVCKTWYEASLDPQLYTRTVLRVNLSIDALTEGNVDYINARKVPTIDLFIPKEDEKSGEIVITRNICRSVTVMQSLDEIDACHRNLILQGNFSASMLHTLTGITCTRFDQIQIDGDNLANVLLQYKEKEAFMHSLAKFLRVNVIARRLSDKQCSTLLKYLPKLTHLTLKRSCYFEVATEMSLHFHTSIEFKIPISLSFRMILALCSKFKCALVIQALELDEQVNNVSNAMHTLNSVANITVLKFIFTSSMNLTNDMLDAFRKMQPESVELSASNNQIKPSLCRLIETLVTSLTCLKELTVSHLPIKCSLPQIISCLPPITSIFYSEAVTHEKVQFRTTISVFENLCKKKMTFKFSGERDG</sequence>
<dbReference type="SUPFAM" id="SSF81383">
    <property type="entry name" value="F-box domain"/>
    <property type="match status" value="1"/>
</dbReference>
<dbReference type="SMART" id="SM00256">
    <property type="entry name" value="FBOX"/>
    <property type="match status" value="1"/>
</dbReference>
<feature type="domain" description="F-box" evidence="1">
    <location>
        <begin position="5"/>
        <end position="45"/>
    </location>
</feature>
<evidence type="ECO:0000313" key="2">
    <source>
        <dbReference type="EMBL" id="PIK56261.1"/>
    </source>
</evidence>
<accession>A0A2G8L7M0</accession>